<dbReference type="EMBL" id="VSRR010002690">
    <property type="protein sequence ID" value="MPC32767.1"/>
    <property type="molecule type" value="Genomic_DNA"/>
</dbReference>
<feature type="region of interest" description="Disordered" evidence="1">
    <location>
        <begin position="1"/>
        <end position="24"/>
    </location>
</feature>
<sequence length="114" mass="12895">MSSRQRRSWRPQCTSARASGGDEDRRRRAFLNRKYARLWSSSRGLQGKKVELCALITSSVWSVLPASCTATLGKHECMDLDLLTKDVLGCSTLQMERLMPLRCAVLRLFDGEES</sequence>
<evidence type="ECO:0000256" key="1">
    <source>
        <dbReference type="SAM" id="MobiDB-lite"/>
    </source>
</evidence>
<name>A0A5B7EHG6_PORTR</name>
<keyword evidence="3" id="KW-1185">Reference proteome</keyword>
<protein>
    <submittedName>
        <fullName evidence="2">Uncharacterized protein</fullName>
    </submittedName>
</protein>
<reference evidence="2 3" key="1">
    <citation type="submission" date="2019-05" db="EMBL/GenBank/DDBJ databases">
        <title>Another draft genome of Portunus trituberculatus and its Hox gene families provides insights of decapod evolution.</title>
        <authorList>
            <person name="Jeong J.-H."/>
            <person name="Song I."/>
            <person name="Kim S."/>
            <person name="Choi T."/>
            <person name="Kim D."/>
            <person name="Ryu S."/>
            <person name="Kim W."/>
        </authorList>
    </citation>
    <scope>NUCLEOTIDE SEQUENCE [LARGE SCALE GENOMIC DNA]</scope>
    <source>
        <tissue evidence="2">Muscle</tissue>
    </source>
</reference>
<organism evidence="2 3">
    <name type="scientific">Portunus trituberculatus</name>
    <name type="common">Swimming crab</name>
    <name type="synonym">Neptunus trituberculatus</name>
    <dbReference type="NCBI Taxonomy" id="210409"/>
    <lineage>
        <taxon>Eukaryota</taxon>
        <taxon>Metazoa</taxon>
        <taxon>Ecdysozoa</taxon>
        <taxon>Arthropoda</taxon>
        <taxon>Crustacea</taxon>
        <taxon>Multicrustacea</taxon>
        <taxon>Malacostraca</taxon>
        <taxon>Eumalacostraca</taxon>
        <taxon>Eucarida</taxon>
        <taxon>Decapoda</taxon>
        <taxon>Pleocyemata</taxon>
        <taxon>Brachyura</taxon>
        <taxon>Eubrachyura</taxon>
        <taxon>Portunoidea</taxon>
        <taxon>Portunidae</taxon>
        <taxon>Portuninae</taxon>
        <taxon>Portunus</taxon>
    </lineage>
</organism>
<gene>
    <name evidence="2" type="ORF">E2C01_026095</name>
</gene>
<evidence type="ECO:0000313" key="3">
    <source>
        <dbReference type="Proteomes" id="UP000324222"/>
    </source>
</evidence>
<comment type="caution">
    <text evidence="2">The sequence shown here is derived from an EMBL/GenBank/DDBJ whole genome shotgun (WGS) entry which is preliminary data.</text>
</comment>
<proteinExistence type="predicted"/>
<accession>A0A5B7EHG6</accession>
<dbReference type="Proteomes" id="UP000324222">
    <property type="component" value="Unassembled WGS sequence"/>
</dbReference>
<dbReference type="AlphaFoldDB" id="A0A5B7EHG6"/>
<evidence type="ECO:0000313" key="2">
    <source>
        <dbReference type="EMBL" id="MPC32767.1"/>
    </source>
</evidence>